<keyword evidence="2" id="KW-1185">Reference proteome</keyword>
<sequence length="48" mass="4539">MLVFAGAVSAERASAVAVVAGAGVATGRVILAGQYGRDDSSTGDSLGG</sequence>
<evidence type="ECO:0000313" key="2">
    <source>
        <dbReference type="Proteomes" id="UP000031523"/>
    </source>
</evidence>
<gene>
    <name evidence="1" type="ORF">SLNWT_3807</name>
</gene>
<organism evidence="1 2">
    <name type="scientific">Streptomyces albus (strain ATCC 21838 / DSM 41398 / FERM P-419 / JCM 4703 / NBRC 107858)</name>
    <dbReference type="NCBI Taxonomy" id="1081613"/>
    <lineage>
        <taxon>Bacteria</taxon>
        <taxon>Bacillati</taxon>
        <taxon>Actinomycetota</taxon>
        <taxon>Actinomycetes</taxon>
        <taxon>Kitasatosporales</taxon>
        <taxon>Streptomycetaceae</taxon>
        <taxon>Streptomyces</taxon>
    </lineage>
</organism>
<reference evidence="1 2" key="1">
    <citation type="submission" date="2015-01" db="EMBL/GenBank/DDBJ databases">
        <title>Enhanced salinomycin production by adjusting the supply of polyketide extender units in Streptomyce albus DSM 41398.</title>
        <authorList>
            <person name="Lu C."/>
        </authorList>
    </citation>
    <scope>NUCLEOTIDE SEQUENCE [LARGE SCALE GENOMIC DNA]</scope>
    <source>
        <strain evidence="2">ATCC 21838 / DSM 41398 / FERM P-419 / JCM 4703 / NBRC 107858</strain>
    </source>
</reference>
<evidence type="ECO:0000313" key="1">
    <source>
        <dbReference type="EMBL" id="AJE84183.1"/>
    </source>
</evidence>
<dbReference type="Proteomes" id="UP000031523">
    <property type="component" value="Chromosome"/>
</dbReference>
<accession>A0A0B5ENG5</accession>
<dbReference type="EMBL" id="CP010519">
    <property type="protein sequence ID" value="AJE84183.1"/>
    <property type="molecule type" value="Genomic_DNA"/>
</dbReference>
<name>A0A0B5ENG5_STRA4</name>
<protein>
    <submittedName>
        <fullName evidence="1">Uncharacterized protein</fullName>
    </submittedName>
</protein>
<proteinExistence type="predicted"/>
<dbReference type="KEGG" id="sals:SLNWT_3807"/>
<dbReference type="AlphaFoldDB" id="A0A0B5ENG5"/>